<keyword evidence="1" id="KW-0812">Transmembrane</keyword>
<evidence type="ECO:0000256" key="1">
    <source>
        <dbReference type="SAM" id="Phobius"/>
    </source>
</evidence>
<evidence type="ECO:0000313" key="3">
    <source>
        <dbReference type="Proteomes" id="UP000310353"/>
    </source>
</evidence>
<feature type="transmembrane region" description="Helical" evidence="1">
    <location>
        <begin position="51"/>
        <end position="68"/>
    </location>
</feature>
<dbReference type="EMBL" id="NXMA01000022">
    <property type="protein sequence ID" value="TKX29182.1"/>
    <property type="molecule type" value="Genomic_DNA"/>
</dbReference>
<dbReference type="OrthoDB" id="573709at2"/>
<feature type="transmembrane region" description="Helical" evidence="1">
    <location>
        <begin position="110"/>
        <end position="132"/>
    </location>
</feature>
<keyword evidence="3" id="KW-1185">Reference proteome</keyword>
<gene>
    <name evidence="2" type="ORF">CQA76_08440</name>
</gene>
<name>A0A4V6DVQ4_9BACT</name>
<dbReference type="RefSeq" id="WP_137622946.1">
    <property type="nucleotide sequence ID" value="NZ_NXMA01000022.1"/>
</dbReference>
<dbReference type="Proteomes" id="UP000310353">
    <property type="component" value="Unassembled WGS sequence"/>
</dbReference>
<dbReference type="AlphaFoldDB" id="A0A4V6DVQ4"/>
<sequence>MKIEDKLKILTEEVKNLQEIIKRMASNSLEIKKWTVALVVSALILKFEHKYIAFIPLIAFWILDSYYLRQEKLFRKKYDEIIATRMFSDNNFFDVDPKRYNKEVDPVSKICFSISILPFYGSICIILIFILIYDYLPFLNKICFCIKYNFAWSN</sequence>
<organism evidence="2 3">
    <name type="scientific">Campylobacter aviculae</name>
    <dbReference type="NCBI Taxonomy" id="2510190"/>
    <lineage>
        <taxon>Bacteria</taxon>
        <taxon>Pseudomonadati</taxon>
        <taxon>Campylobacterota</taxon>
        <taxon>Epsilonproteobacteria</taxon>
        <taxon>Campylobacterales</taxon>
        <taxon>Campylobacteraceae</taxon>
        <taxon>Campylobacter</taxon>
    </lineage>
</organism>
<accession>A0A4V6DVQ4</accession>
<evidence type="ECO:0000313" key="2">
    <source>
        <dbReference type="EMBL" id="TKX29182.1"/>
    </source>
</evidence>
<protein>
    <submittedName>
        <fullName evidence="2">Uncharacterized protein</fullName>
    </submittedName>
</protein>
<keyword evidence="1" id="KW-0472">Membrane</keyword>
<keyword evidence="1" id="KW-1133">Transmembrane helix</keyword>
<comment type="caution">
    <text evidence="2">The sequence shown here is derived from an EMBL/GenBank/DDBJ whole genome shotgun (WGS) entry which is preliminary data.</text>
</comment>
<proteinExistence type="predicted"/>
<reference evidence="2 3" key="1">
    <citation type="submission" date="2018-05" db="EMBL/GenBank/DDBJ databases">
        <title>Novel Campyloabacter and Helicobacter Species and Strains.</title>
        <authorList>
            <person name="Mannion A.J."/>
            <person name="Shen Z."/>
            <person name="Fox J.G."/>
        </authorList>
    </citation>
    <scope>NUCLEOTIDE SEQUENCE [LARGE SCALE GENOMIC DNA]</scope>
    <source>
        <strain evidence="3">MIT17-670</strain>
    </source>
</reference>